<dbReference type="InterPro" id="IPR020846">
    <property type="entry name" value="MFS_dom"/>
</dbReference>
<dbReference type="PANTHER" id="PTHR23510">
    <property type="entry name" value="INNER MEMBRANE TRANSPORT PROTEIN YAJR"/>
    <property type="match status" value="1"/>
</dbReference>
<keyword evidence="2 5" id="KW-0812">Transmembrane</keyword>
<dbReference type="InterPro" id="IPR011701">
    <property type="entry name" value="MFS"/>
</dbReference>
<dbReference type="SUPFAM" id="SSF103473">
    <property type="entry name" value="MFS general substrate transporter"/>
    <property type="match status" value="1"/>
</dbReference>
<accession>A0A7S0CQ68</accession>
<evidence type="ECO:0000256" key="4">
    <source>
        <dbReference type="ARBA" id="ARBA00023136"/>
    </source>
</evidence>
<dbReference type="PROSITE" id="PS50850">
    <property type="entry name" value="MFS"/>
    <property type="match status" value="1"/>
</dbReference>
<keyword evidence="3 5" id="KW-1133">Transmembrane helix</keyword>
<feature type="transmembrane region" description="Helical" evidence="5">
    <location>
        <begin position="180"/>
        <end position="199"/>
    </location>
</feature>
<dbReference type="Gene3D" id="1.20.1250.20">
    <property type="entry name" value="MFS general substrate transporter like domains"/>
    <property type="match status" value="1"/>
</dbReference>
<dbReference type="Pfam" id="PF07690">
    <property type="entry name" value="MFS_1"/>
    <property type="match status" value="1"/>
</dbReference>
<evidence type="ECO:0000259" key="6">
    <source>
        <dbReference type="PROSITE" id="PS50850"/>
    </source>
</evidence>
<feature type="transmembrane region" description="Helical" evidence="5">
    <location>
        <begin position="12"/>
        <end position="34"/>
    </location>
</feature>
<dbReference type="GO" id="GO:0022857">
    <property type="term" value="F:transmembrane transporter activity"/>
    <property type="evidence" value="ECO:0007669"/>
    <property type="project" value="InterPro"/>
</dbReference>
<gene>
    <name evidence="7" type="ORF">LAMO00422_LOCUS1346</name>
</gene>
<dbReference type="AlphaFoldDB" id="A0A7S0CQ68"/>
<comment type="subcellular location">
    <subcellularLocation>
        <location evidence="1">Membrane</location>
        <topology evidence="1">Multi-pass membrane protein</topology>
    </subcellularLocation>
</comment>
<organism evidence="7">
    <name type="scientific">Amorphochlora amoebiformis</name>
    <dbReference type="NCBI Taxonomy" id="1561963"/>
    <lineage>
        <taxon>Eukaryota</taxon>
        <taxon>Sar</taxon>
        <taxon>Rhizaria</taxon>
        <taxon>Cercozoa</taxon>
        <taxon>Chlorarachniophyceae</taxon>
        <taxon>Amorphochlora</taxon>
    </lineage>
</organism>
<evidence type="ECO:0000313" key="7">
    <source>
        <dbReference type="EMBL" id="CAD8430758.1"/>
    </source>
</evidence>
<protein>
    <recommendedName>
        <fullName evidence="6">Major facilitator superfamily (MFS) profile domain-containing protein</fullName>
    </recommendedName>
</protein>
<evidence type="ECO:0000256" key="5">
    <source>
        <dbReference type="SAM" id="Phobius"/>
    </source>
</evidence>
<feature type="transmembrane region" description="Helical" evidence="5">
    <location>
        <begin position="148"/>
        <end position="168"/>
    </location>
</feature>
<feature type="transmembrane region" description="Helical" evidence="5">
    <location>
        <begin position="268"/>
        <end position="288"/>
    </location>
</feature>
<feature type="transmembrane region" description="Helical" evidence="5">
    <location>
        <begin position="390"/>
        <end position="410"/>
    </location>
</feature>
<feature type="transmembrane region" description="Helical" evidence="5">
    <location>
        <begin position="323"/>
        <end position="340"/>
    </location>
</feature>
<name>A0A7S0CQ68_9EUKA</name>
<sequence>MRGEASKDYYPSLILTGFIVMTLSIEYSVVMPSLLKYSRRLGGGRLTFAAALSVFSLSSAFSRPVAGSFSDSFSFRSVFSFIIVVVIFGNILYACAWMLDSIWPLLIGRMLTGVGGANVNLAMAYTARVTTVDTRTKWIARMQIPRMLGMVFGPAFQVLFMAVFPSYLTTNSPVNTLTAPGYFMCAWVFLILVATRLMLTDPSPSTETVSMSKVMDTKDTPSRRRDLGRIVMGVRIVQLFLWLFIGSFETVLTPVTEQAFDWGPLENSFLFCVISTALIAGAVTAACLSPYLSDVTLMLLGTILQISVCIVGMVFWSKHMTRWIFFLVCIGLSFSIPFVQSPSISLYSKLSSTRSIGRDQGILSVFSVIGQTLGPFWASSSMGLLWRDNFVFVTFGVHVLCAICSLALISRWQPGSVPLRLTDGKQEDRIPHESDSLLSNPTSHPFMHQEIKTSELQGYVATMVGSPPGMGSIQVCNSGLDY</sequence>
<evidence type="ECO:0000256" key="2">
    <source>
        <dbReference type="ARBA" id="ARBA00022692"/>
    </source>
</evidence>
<dbReference type="InterPro" id="IPR051068">
    <property type="entry name" value="MFS_Domain-Containing_Protein"/>
</dbReference>
<evidence type="ECO:0000256" key="1">
    <source>
        <dbReference type="ARBA" id="ARBA00004141"/>
    </source>
</evidence>
<feature type="domain" description="Major facilitator superfamily (MFS) profile" evidence="6">
    <location>
        <begin position="12"/>
        <end position="413"/>
    </location>
</feature>
<dbReference type="GO" id="GO:0016020">
    <property type="term" value="C:membrane"/>
    <property type="evidence" value="ECO:0007669"/>
    <property type="project" value="UniProtKB-SubCell"/>
</dbReference>
<reference evidence="7" key="1">
    <citation type="submission" date="2021-01" db="EMBL/GenBank/DDBJ databases">
        <authorList>
            <person name="Corre E."/>
            <person name="Pelletier E."/>
            <person name="Niang G."/>
            <person name="Scheremetjew M."/>
            <person name="Finn R."/>
            <person name="Kale V."/>
            <person name="Holt S."/>
            <person name="Cochrane G."/>
            <person name="Meng A."/>
            <person name="Brown T."/>
            <person name="Cohen L."/>
        </authorList>
    </citation>
    <scope>NUCLEOTIDE SEQUENCE</scope>
    <source>
        <strain evidence="7">CCMP2058</strain>
    </source>
</reference>
<feature type="transmembrane region" description="Helical" evidence="5">
    <location>
        <begin position="105"/>
        <end position="127"/>
    </location>
</feature>
<dbReference type="PANTHER" id="PTHR23510:SF16">
    <property type="entry name" value="MAJOR FACILITATOR SUPERFAMILY (MFS) PROFILE DOMAIN-CONTAINING PROTEIN"/>
    <property type="match status" value="1"/>
</dbReference>
<keyword evidence="4 5" id="KW-0472">Membrane</keyword>
<feature type="transmembrane region" description="Helical" evidence="5">
    <location>
        <begin position="78"/>
        <end position="99"/>
    </location>
</feature>
<dbReference type="InterPro" id="IPR036259">
    <property type="entry name" value="MFS_trans_sf"/>
</dbReference>
<feature type="transmembrane region" description="Helical" evidence="5">
    <location>
        <begin position="295"/>
        <end position="317"/>
    </location>
</feature>
<feature type="transmembrane region" description="Helical" evidence="5">
    <location>
        <begin position="227"/>
        <end position="248"/>
    </location>
</feature>
<feature type="transmembrane region" description="Helical" evidence="5">
    <location>
        <begin position="361"/>
        <end position="378"/>
    </location>
</feature>
<dbReference type="EMBL" id="HBEM01001877">
    <property type="protein sequence ID" value="CAD8430758.1"/>
    <property type="molecule type" value="Transcribed_RNA"/>
</dbReference>
<feature type="transmembrane region" description="Helical" evidence="5">
    <location>
        <begin position="46"/>
        <end position="66"/>
    </location>
</feature>
<evidence type="ECO:0000256" key="3">
    <source>
        <dbReference type="ARBA" id="ARBA00022989"/>
    </source>
</evidence>
<proteinExistence type="predicted"/>